<name>A0A7S2X940_9EUKA</name>
<sequence>MHAPEFKPRPLAKFKSVDESVSEAKLNFFNYAKNITALLTKSTPLQMGQVTTLFEFILAAMDKRLRSTRRMEKKNSTIPDPVARWDFTSGDFTSANRFQLSFLHDSQDNLKRTLDLLGISFNVDLSKKCITLTRDKKALHVSDLRAALVDMEDIMERFVVIDYAAIIETMVESCSRVLGEKAAYLDEEGKGKTLQAYIANIRPQAIKFDSKQTANFRRQTEFRASTPTSSTSSPTILYPDLNTLDKTETDQLIQQFRCASKGQLMRKLVYHCAAMTSRAILRCLQSFTGQEDPEKYEWCAEHNSSYAAGSLFYVTCKSLPASRSFPSGFHCEVISCWLREAMQNWVSWSAETKVEYLRWRDSYGTSTPSLLGVTANAKTSSEFKQVMCVESCFNSSWALGLQLKFLYSRKGNMRKFDISEVPLSIRHRKGSRLPLLNSPVTIMRSQRDVECCDASNMPICYSSSV</sequence>
<proteinExistence type="predicted"/>
<evidence type="ECO:0000313" key="1">
    <source>
        <dbReference type="EMBL" id="CAD9750780.1"/>
    </source>
</evidence>
<organism evidence="1">
    <name type="scientific">Lotharella oceanica</name>
    <dbReference type="NCBI Taxonomy" id="641309"/>
    <lineage>
        <taxon>Eukaryota</taxon>
        <taxon>Sar</taxon>
        <taxon>Rhizaria</taxon>
        <taxon>Cercozoa</taxon>
        <taxon>Chlorarachniophyceae</taxon>
        <taxon>Lotharella</taxon>
    </lineage>
</organism>
<reference evidence="1" key="1">
    <citation type="submission" date="2021-01" db="EMBL/GenBank/DDBJ databases">
        <authorList>
            <person name="Corre E."/>
            <person name="Pelletier E."/>
            <person name="Niang G."/>
            <person name="Scheremetjew M."/>
            <person name="Finn R."/>
            <person name="Kale V."/>
            <person name="Holt S."/>
            <person name="Cochrane G."/>
            <person name="Meng A."/>
            <person name="Brown T."/>
            <person name="Cohen L."/>
        </authorList>
    </citation>
    <scope>NUCLEOTIDE SEQUENCE</scope>
    <source>
        <strain evidence="1">CCMP622</strain>
    </source>
</reference>
<protein>
    <submittedName>
        <fullName evidence="1">Uncharacterized protein</fullName>
    </submittedName>
</protein>
<accession>A0A7S2X940</accession>
<gene>
    <name evidence="1" type="ORF">LSP00402_LOCUS3389</name>
</gene>
<dbReference type="EMBL" id="HBHP01005461">
    <property type="protein sequence ID" value="CAD9750780.1"/>
    <property type="molecule type" value="Transcribed_RNA"/>
</dbReference>
<dbReference type="AlphaFoldDB" id="A0A7S2X940"/>